<organism evidence="2 3">
    <name type="scientific">Paramicrosporidium saccamoebae</name>
    <dbReference type="NCBI Taxonomy" id="1246581"/>
    <lineage>
        <taxon>Eukaryota</taxon>
        <taxon>Fungi</taxon>
        <taxon>Fungi incertae sedis</taxon>
        <taxon>Cryptomycota</taxon>
        <taxon>Cryptomycota incertae sedis</taxon>
        <taxon>Paramicrosporidium</taxon>
    </lineage>
</organism>
<dbReference type="Proteomes" id="UP000240830">
    <property type="component" value="Unassembled WGS sequence"/>
</dbReference>
<dbReference type="AlphaFoldDB" id="A0A2H9TPR0"/>
<feature type="compositionally biased region" description="Basic and acidic residues" evidence="1">
    <location>
        <begin position="250"/>
        <end position="263"/>
    </location>
</feature>
<proteinExistence type="predicted"/>
<evidence type="ECO:0000313" key="2">
    <source>
        <dbReference type="EMBL" id="PJF19722.1"/>
    </source>
</evidence>
<name>A0A2H9TPR0_9FUNG</name>
<evidence type="ECO:0000313" key="3">
    <source>
        <dbReference type="Proteomes" id="UP000240830"/>
    </source>
</evidence>
<evidence type="ECO:0000256" key="1">
    <source>
        <dbReference type="SAM" id="MobiDB-lite"/>
    </source>
</evidence>
<protein>
    <submittedName>
        <fullName evidence="2">Uncharacterized protein</fullName>
    </submittedName>
</protein>
<feature type="compositionally biased region" description="Acidic residues" evidence="1">
    <location>
        <begin position="264"/>
        <end position="279"/>
    </location>
</feature>
<dbReference type="EMBL" id="MTSL01000045">
    <property type="protein sequence ID" value="PJF19722.1"/>
    <property type="molecule type" value="Genomic_DNA"/>
</dbReference>
<reference evidence="2 3" key="1">
    <citation type="submission" date="2016-10" db="EMBL/GenBank/DDBJ databases">
        <title>The genome of Paramicrosporidium saccamoebae is the missing link in understanding Cryptomycota and Microsporidia evolution.</title>
        <authorList>
            <person name="Quandt C.A."/>
            <person name="Beaudet D."/>
            <person name="Corsaro D."/>
            <person name="Michel R."/>
            <person name="Corradi N."/>
            <person name="James T."/>
        </authorList>
    </citation>
    <scope>NUCLEOTIDE SEQUENCE [LARGE SCALE GENOMIC DNA]</scope>
    <source>
        <strain evidence="2 3">KSL3</strain>
    </source>
</reference>
<accession>A0A2H9TPR0</accession>
<feature type="region of interest" description="Disordered" evidence="1">
    <location>
        <begin position="250"/>
        <end position="279"/>
    </location>
</feature>
<comment type="caution">
    <text evidence="2">The sequence shown here is derived from an EMBL/GenBank/DDBJ whole genome shotgun (WGS) entry which is preliminary data.</text>
</comment>
<gene>
    <name evidence="2" type="ORF">PSACC_00465</name>
</gene>
<sequence>MSPTKSPRRRSVDEMLCPICEDDCSCTGQTELHIKKSPKPRKRPSATFHGSRGVKTAKTTVSGDLDAQFALSEYYFSEEDSCVDDTELFAEYYGYSSGSDIAIESLFLHTDSSSEEEDLEMEPLMCVSKTQEETLSEQLAKITPQILAAISMAAKSSVCTAPAVIPTHRVYHVDDYPGLDNCLRLEELMDTAKLAMILSTSPPAPDSRPPQRRIPLDAFRRRRNSVTHITGAFRAGSVANCMLAAMPEGIGRRKTEPEMREWEGQADDEDNSTESLEDDWLPVPAALWSFM</sequence>
<keyword evidence="3" id="KW-1185">Reference proteome</keyword>